<evidence type="ECO:0000313" key="2">
    <source>
        <dbReference type="EMBL" id="PSW09566.1"/>
    </source>
</evidence>
<organism evidence="2 3">
    <name type="scientific">Photobacterium sanctipauli</name>
    <dbReference type="NCBI Taxonomy" id="1342794"/>
    <lineage>
        <taxon>Bacteria</taxon>
        <taxon>Pseudomonadati</taxon>
        <taxon>Pseudomonadota</taxon>
        <taxon>Gammaproteobacteria</taxon>
        <taxon>Vibrionales</taxon>
        <taxon>Vibrionaceae</taxon>
        <taxon>Photobacterium</taxon>
    </lineage>
</organism>
<protein>
    <recommendedName>
        <fullName evidence="4">MSHA biogenesis protein MshK</fullName>
    </recommendedName>
</protein>
<feature type="chain" id="PRO_5015549395" description="MSHA biogenesis protein MshK" evidence="1">
    <location>
        <begin position="25"/>
        <end position="123"/>
    </location>
</feature>
<dbReference type="RefSeq" id="WP_036831488.1">
    <property type="nucleotide sequence ID" value="NZ_JGVO01001591.1"/>
</dbReference>
<gene>
    <name evidence="2" type="ORF">C9I98_25765</name>
</gene>
<dbReference type="Proteomes" id="UP000241771">
    <property type="component" value="Unassembled WGS sequence"/>
</dbReference>
<keyword evidence="3" id="KW-1185">Reference proteome</keyword>
<feature type="signal peptide" evidence="1">
    <location>
        <begin position="1"/>
        <end position="24"/>
    </location>
</feature>
<proteinExistence type="predicted"/>
<accession>A0A2T3N8G0</accession>
<reference evidence="2 3" key="1">
    <citation type="submission" date="2018-01" db="EMBL/GenBank/DDBJ databases">
        <title>Whole genome sequencing of Histamine producing bacteria.</title>
        <authorList>
            <person name="Butler K."/>
        </authorList>
    </citation>
    <scope>NUCLEOTIDE SEQUENCE [LARGE SCALE GENOMIC DNA]</scope>
    <source>
        <strain evidence="2 3">DSM 100436</strain>
    </source>
</reference>
<dbReference type="EMBL" id="PYMA01000031">
    <property type="protein sequence ID" value="PSW09566.1"/>
    <property type="molecule type" value="Genomic_DNA"/>
</dbReference>
<keyword evidence="1" id="KW-0732">Signal</keyword>
<comment type="caution">
    <text evidence="2">The sequence shown here is derived from an EMBL/GenBank/DDBJ whole genome shotgun (WGS) entry which is preliminary data.</text>
</comment>
<sequence length="123" mass="13891">MNKQHLTAMAIAITALATSSSVLAQRDIQEKRQEARQEARIEHRTEARIENRRNATPQPGNIIIIQNAMLRTVSYNGIVLLHDTVNQRFYRSADNGYKVYNVPYGAKIVELSSPSPMNITLLN</sequence>
<evidence type="ECO:0000256" key="1">
    <source>
        <dbReference type="SAM" id="SignalP"/>
    </source>
</evidence>
<evidence type="ECO:0000313" key="3">
    <source>
        <dbReference type="Proteomes" id="UP000241771"/>
    </source>
</evidence>
<dbReference type="OrthoDB" id="5826115at2"/>
<name>A0A2T3N8G0_9GAMM</name>
<dbReference type="AlphaFoldDB" id="A0A2T3N8G0"/>
<evidence type="ECO:0008006" key="4">
    <source>
        <dbReference type="Google" id="ProtNLM"/>
    </source>
</evidence>